<reference evidence="3 4" key="1">
    <citation type="submission" date="2018-12" db="EMBL/GenBank/DDBJ databases">
        <authorList>
            <person name="Yu L."/>
        </authorList>
    </citation>
    <scope>NUCLEOTIDE SEQUENCE [LARGE SCALE GENOMIC DNA]</scope>
    <source>
        <strain evidence="3 4">HAW-EB5</strain>
    </source>
</reference>
<dbReference type="GO" id="GO:0016491">
    <property type="term" value="F:oxidoreductase activity"/>
    <property type="evidence" value="ECO:0007669"/>
    <property type="project" value="UniProtKB-KW"/>
</dbReference>
<dbReference type="Proteomes" id="UP000282060">
    <property type="component" value="Unassembled WGS sequence"/>
</dbReference>
<accession>A0A3S0IHP5</accession>
<name>A0A3S0IHP5_9GAMM</name>
<dbReference type="InterPro" id="IPR002347">
    <property type="entry name" value="SDR_fam"/>
</dbReference>
<dbReference type="Gene3D" id="3.40.50.720">
    <property type="entry name" value="NAD(P)-binding Rossmann-like Domain"/>
    <property type="match status" value="1"/>
</dbReference>
<dbReference type="CDD" id="cd05233">
    <property type="entry name" value="SDR_c"/>
    <property type="match status" value="1"/>
</dbReference>
<dbReference type="Pfam" id="PF00106">
    <property type="entry name" value="adh_short"/>
    <property type="match status" value="1"/>
</dbReference>
<protein>
    <submittedName>
        <fullName evidence="3">SDR family NAD(P)-dependent oxidoreductase</fullName>
    </submittedName>
</protein>
<keyword evidence="4" id="KW-1185">Reference proteome</keyword>
<dbReference type="InterPro" id="IPR036291">
    <property type="entry name" value="NAD(P)-bd_dom_sf"/>
</dbReference>
<evidence type="ECO:0000313" key="4">
    <source>
        <dbReference type="Proteomes" id="UP000282060"/>
    </source>
</evidence>
<comment type="similarity">
    <text evidence="1">Belongs to the short-chain dehydrogenases/reductases (SDR) family.</text>
</comment>
<dbReference type="OrthoDB" id="118015at2"/>
<dbReference type="EMBL" id="RXNV01000001">
    <property type="protein sequence ID" value="RTR34278.1"/>
    <property type="molecule type" value="Genomic_DNA"/>
</dbReference>
<dbReference type="PRINTS" id="PR00081">
    <property type="entry name" value="GDHRDH"/>
</dbReference>
<gene>
    <name evidence="3" type="ORF">EKG39_00945</name>
</gene>
<evidence type="ECO:0000313" key="3">
    <source>
        <dbReference type="EMBL" id="RTR34278.1"/>
    </source>
</evidence>
<organism evidence="3 4">
    <name type="scientific">Shewanella atlantica</name>
    <dbReference type="NCBI Taxonomy" id="271099"/>
    <lineage>
        <taxon>Bacteria</taxon>
        <taxon>Pseudomonadati</taxon>
        <taxon>Pseudomonadota</taxon>
        <taxon>Gammaproteobacteria</taxon>
        <taxon>Alteromonadales</taxon>
        <taxon>Shewanellaceae</taxon>
        <taxon>Shewanella</taxon>
    </lineage>
</organism>
<evidence type="ECO:0000256" key="1">
    <source>
        <dbReference type="ARBA" id="ARBA00006484"/>
    </source>
</evidence>
<comment type="caution">
    <text evidence="3">The sequence shown here is derived from an EMBL/GenBank/DDBJ whole genome shotgun (WGS) entry which is preliminary data.</text>
</comment>
<dbReference type="PANTHER" id="PTHR43669:SF3">
    <property type="entry name" value="ALCOHOL DEHYDROGENASE, PUTATIVE (AFU_ORTHOLOGUE AFUA_3G03445)-RELATED"/>
    <property type="match status" value="1"/>
</dbReference>
<sequence>MNNQKIKTATVAACCGVVGRALVQELVSAGASVVGFCRPGDEARAQDLAAKYPGKFTALFGDLTSSKSAKELITESLEVLGGVIDAHYHAVGVYSWSSWSDVSEEEVARLWSSNFTTAWSLGREIFDAMKSQGAGALMFVSARDTIRSAPAGMGPYLASKAALNMFVQSLAVEGVPFGIRVNAVLPTIIDTQVNREAMPDEDPSSWVDPEQLAGVMLDLSQASRANVSGALIPVQGKMV</sequence>
<dbReference type="SUPFAM" id="SSF51735">
    <property type="entry name" value="NAD(P)-binding Rossmann-fold domains"/>
    <property type="match status" value="1"/>
</dbReference>
<dbReference type="AlphaFoldDB" id="A0A3S0IHP5"/>
<evidence type="ECO:0000256" key="2">
    <source>
        <dbReference type="ARBA" id="ARBA00023002"/>
    </source>
</evidence>
<keyword evidence="2" id="KW-0560">Oxidoreductase</keyword>
<dbReference type="PANTHER" id="PTHR43669">
    <property type="entry name" value="5-KETO-D-GLUCONATE 5-REDUCTASE"/>
    <property type="match status" value="1"/>
</dbReference>
<dbReference type="RefSeq" id="WP_126503368.1">
    <property type="nucleotide sequence ID" value="NZ_RXNV01000001.1"/>
</dbReference>
<proteinExistence type="inferred from homology"/>